<keyword evidence="2" id="KW-1185">Reference proteome</keyword>
<dbReference type="Proteomes" id="UP000094379">
    <property type="component" value="Unassembled WGS sequence"/>
</dbReference>
<gene>
    <name evidence="1" type="ORF">A9E74_00126</name>
</gene>
<name>A0A1E3GVX7_9GAMM</name>
<dbReference type="AlphaFoldDB" id="A0A1E3GVX7"/>
<protein>
    <submittedName>
        <fullName evidence="1">Cytochrome c-555</fullName>
    </submittedName>
</protein>
<dbReference type="InterPro" id="IPR036909">
    <property type="entry name" value="Cyt_c-like_dom_sf"/>
</dbReference>
<proteinExistence type="predicted"/>
<comment type="caution">
    <text evidence="1">The sequence shown here is derived from an EMBL/GenBank/DDBJ whole genome shotgun (WGS) entry which is preliminary data.</text>
</comment>
<evidence type="ECO:0000313" key="2">
    <source>
        <dbReference type="Proteomes" id="UP000094379"/>
    </source>
</evidence>
<organism evidence="1 2">
    <name type="scientific">Methylophaga muralis</name>
    <dbReference type="NCBI Taxonomy" id="291169"/>
    <lineage>
        <taxon>Bacteria</taxon>
        <taxon>Pseudomonadati</taxon>
        <taxon>Pseudomonadota</taxon>
        <taxon>Gammaproteobacteria</taxon>
        <taxon>Thiotrichales</taxon>
        <taxon>Piscirickettsiaceae</taxon>
        <taxon>Methylophaga</taxon>
    </lineage>
</organism>
<dbReference type="GO" id="GO:0009055">
    <property type="term" value="F:electron transfer activity"/>
    <property type="evidence" value="ECO:0007669"/>
    <property type="project" value="InterPro"/>
</dbReference>
<dbReference type="EMBL" id="MCRI01000001">
    <property type="protein sequence ID" value="ODN68154.1"/>
    <property type="molecule type" value="Genomic_DNA"/>
</dbReference>
<dbReference type="GO" id="GO:0020037">
    <property type="term" value="F:heme binding"/>
    <property type="evidence" value="ECO:0007669"/>
    <property type="project" value="InterPro"/>
</dbReference>
<sequence>MIGPNLADSMNNLTREEFDDIVTNGRMAMPPWKASAEVMAGLDNLYAYFKARADGAIGEVRPKKAQ</sequence>
<accession>A0A1E3GVX7</accession>
<dbReference type="RefSeq" id="WP_245651986.1">
    <property type="nucleotide sequence ID" value="NZ_MCRI01000001.1"/>
</dbReference>
<dbReference type="SUPFAM" id="SSF46626">
    <property type="entry name" value="Cytochrome c"/>
    <property type="match status" value="1"/>
</dbReference>
<dbReference type="STRING" id="291169.A9E74_00126"/>
<reference evidence="1 2" key="1">
    <citation type="submission" date="2016-07" db="EMBL/GenBank/DDBJ databases">
        <title>Draft Genome Sequence of Methylophaga muralis Bur 1.</title>
        <authorList>
            <person name="Vasilenko O.V."/>
            <person name="Doronina N.V."/>
            <person name="Shmareva M.N."/>
            <person name="Tarlachkov S.V."/>
            <person name="Mustakhimov I."/>
            <person name="Trotsenko Y.A."/>
        </authorList>
    </citation>
    <scope>NUCLEOTIDE SEQUENCE [LARGE SCALE GENOMIC DNA]</scope>
    <source>
        <strain evidence="1 2">Bur 1</strain>
    </source>
</reference>
<evidence type="ECO:0000313" key="1">
    <source>
        <dbReference type="EMBL" id="ODN68154.1"/>
    </source>
</evidence>